<dbReference type="OrthoDB" id="459685at2"/>
<dbReference type="AlphaFoldDB" id="A0A3S1BB53"/>
<dbReference type="Proteomes" id="UP000271624">
    <property type="component" value="Unassembled WGS sequence"/>
</dbReference>
<comment type="caution">
    <text evidence="1">The sequence shown here is derived from an EMBL/GenBank/DDBJ whole genome shotgun (WGS) entry which is preliminary data.</text>
</comment>
<reference evidence="1" key="1">
    <citation type="submission" date="2018-12" db="EMBL/GenBank/DDBJ databases">
        <authorList>
            <person name="Will S."/>
            <person name="Neumann-Schaal M."/>
            <person name="Henke P."/>
        </authorList>
    </citation>
    <scope>NUCLEOTIDE SEQUENCE</scope>
    <source>
        <strain evidence="1">PCC 7102</strain>
    </source>
</reference>
<reference evidence="1" key="2">
    <citation type="journal article" date="2019" name="Genome Biol. Evol.">
        <title>Day and night: Metabolic profiles and evolutionary relationships of six axenic non-marine cyanobacteria.</title>
        <authorList>
            <person name="Will S.E."/>
            <person name="Henke P."/>
            <person name="Boedeker C."/>
            <person name="Huang S."/>
            <person name="Brinkmann H."/>
            <person name="Rohde M."/>
            <person name="Jarek M."/>
            <person name="Friedl T."/>
            <person name="Seufert S."/>
            <person name="Schumacher M."/>
            <person name="Overmann J."/>
            <person name="Neumann-Schaal M."/>
            <person name="Petersen J."/>
        </authorList>
    </citation>
    <scope>NUCLEOTIDE SEQUENCE [LARGE SCALE GENOMIC DNA]</scope>
    <source>
        <strain evidence="1">PCC 7102</strain>
    </source>
</reference>
<dbReference type="RefSeq" id="WP_127080279.1">
    <property type="nucleotide sequence ID" value="NZ_RSCL01000003.1"/>
</dbReference>
<sequence length="372" mass="42763">MTFNSKDLEVNDIPIEIWLPDLIVLPIPENKPGTNTYMQIDLHLTNNARTSFRFNPKKLIPEVITSDGQILPQLPDTNESSASFLYRLTHLISNLSSPFKQDNYLIVQPRITTTVCINTKLFWQNNLLTLEFHACDFNLLISRHYWFFDKLHPGKYQIRFNYLNSYKKIVYSDGTKVKIATKLKNLYLVQPLLAEPNIVEVDGIRLETIIPEKIITIPKQERGAETLVKLGMSITNNTQTPFRFDFFATLIPQIVGADGLALQRNYSTTFLQSPRECDFPSSMPGESVTLFPYAKLIWLKRGRLGLKITAGDGGYWHFCNIQPGVYRVRFIYSKRNEWAPTNQISTSKKSLEWICKNTVPTPFVEICLSENS</sequence>
<organism evidence="1 2">
    <name type="scientific">Dulcicalothrix desertica PCC 7102</name>
    <dbReference type="NCBI Taxonomy" id="232991"/>
    <lineage>
        <taxon>Bacteria</taxon>
        <taxon>Bacillati</taxon>
        <taxon>Cyanobacteriota</taxon>
        <taxon>Cyanophyceae</taxon>
        <taxon>Nostocales</taxon>
        <taxon>Calotrichaceae</taxon>
        <taxon>Dulcicalothrix</taxon>
    </lineage>
</organism>
<gene>
    <name evidence="1" type="ORF">DSM106972_016500</name>
</gene>
<proteinExistence type="predicted"/>
<name>A0A3S1BB53_9CYAN</name>
<protein>
    <submittedName>
        <fullName evidence="1">Uncharacterized protein</fullName>
    </submittedName>
</protein>
<accession>A0A3S1BB53</accession>
<evidence type="ECO:0000313" key="1">
    <source>
        <dbReference type="EMBL" id="RUT08482.1"/>
    </source>
</evidence>
<evidence type="ECO:0000313" key="2">
    <source>
        <dbReference type="Proteomes" id="UP000271624"/>
    </source>
</evidence>
<keyword evidence="2" id="KW-1185">Reference proteome</keyword>
<dbReference type="EMBL" id="RSCL01000003">
    <property type="protein sequence ID" value="RUT08482.1"/>
    <property type="molecule type" value="Genomic_DNA"/>
</dbReference>